<proteinExistence type="predicted"/>
<dbReference type="AlphaFoldDB" id="A0A4R8DFU4"/>
<keyword evidence="1" id="KW-0732">Signal</keyword>
<accession>A0A4R8DFU4</accession>
<dbReference type="InterPro" id="IPR021109">
    <property type="entry name" value="Peptidase_aspartic_dom_sf"/>
</dbReference>
<gene>
    <name evidence="2" type="ORF">EDB95_4314</name>
</gene>
<protein>
    <submittedName>
        <fullName evidence="2">Aspartyl protease</fullName>
    </submittedName>
</protein>
<dbReference type="RefSeq" id="WP_133996996.1">
    <property type="nucleotide sequence ID" value="NZ_SODV01000002.1"/>
</dbReference>
<organism evidence="2 3">
    <name type="scientific">Dinghuibacter silviterrae</name>
    <dbReference type="NCBI Taxonomy" id="1539049"/>
    <lineage>
        <taxon>Bacteria</taxon>
        <taxon>Pseudomonadati</taxon>
        <taxon>Bacteroidota</taxon>
        <taxon>Chitinophagia</taxon>
        <taxon>Chitinophagales</taxon>
        <taxon>Chitinophagaceae</taxon>
        <taxon>Dinghuibacter</taxon>
    </lineage>
</organism>
<dbReference type="GO" id="GO:0006508">
    <property type="term" value="P:proteolysis"/>
    <property type="evidence" value="ECO:0007669"/>
    <property type="project" value="UniProtKB-KW"/>
</dbReference>
<dbReference type="Pfam" id="PF13650">
    <property type="entry name" value="Asp_protease_2"/>
    <property type="match status" value="1"/>
</dbReference>
<dbReference type="Gene3D" id="2.40.70.10">
    <property type="entry name" value="Acid Proteases"/>
    <property type="match status" value="2"/>
</dbReference>
<comment type="caution">
    <text evidence="2">The sequence shown here is derived from an EMBL/GenBank/DDBJ whole genome shotgun (WGS) entry which is preliminary data.</text>
</comment>
<sequence length="322" mass="35602">MKYCLLAIWWICISAPVRADPGDPKDPPPGRRPLVITLDPVVTSDSATCILPFTRAGNLILVRAKADTTDGFFVFDTGAPNLVLNITYFRRYPTTNPTESGGVTGAVVNALQTHVDSVHLGPVHYFHLDADLINLGHIENTKGVKIFGLLGMKLFEKFEVIIDYDQSLIYLHLLTRKDGPGYRSALLNDTSAYGTVPIDLDADKIIVHTTLKGKKLRFVVDSGAETSVLDSRLPNKVFESVEVTRRVHLSGSGNTRVDALYGNLKDLQLGDQTIASLPVLITNLQSMCDAYNNCIDGMLSFDFLSLHKIGFNFVSRKMYIWK</sequence>
<feature type="signal peptide" evidence="1">
    <location>
        <begin position="1"/>
        <end position="19"/>
    </location>
</feature>
<dbReference type="EMBL" id="SODV01000002">
    <property type="protein sequence ID" value="TDW96483.1"/>
    <property type="molecule type" value="Genomic_DNA"/>
</dbReference>
<keyword evidence="2" id="KW-0378">Hydrolase</keyword>
<evidence type="ECO:0000256" key="1">
    <source>
        <dbReference type="SAM" id="SignalP"/>
    </source>
</evidence>
<dbReference type="OrthoDB" id="3521766at2"/>
<evidence type="ECO:0000313" key="2">
    <source>
        <dbReference type="EMBL" id="TDW96483.1"/>
    </source>
</evidence>
<keyword evidence="3" id="KW-1185">Reference proteome</keyword>
<dbReference type="Proteomes" id="UP000294498">
    <property type="component" value="Unassembled WGS sequence"/>
</dbReference>
<evidence type="ECO:0000313" key="3">
    <source>
        <dbReference type="Proteomes" id="UP000294498"/>
    </source>
</evidence>
<dbReference type="GO" id="GO:0008233">
    <property type="term" value="F:peptidase activity"/>
    <property type="evidence" value="ECO:0007669"/>
    <property type="project" value="UniProtKB-KW"/>
</dbReference>
<dbReference type="SUPFAM" id="SSF50630">
    <property type="entry name" value="Acid proteases"/>
    <property type="match status" value="2"/>
</dbReference>
<feature type="chain" id="PRO_5020763574" evidence="1">
    <location>
        <begin position="20"/>
        <end position="322"/>
    </location>
</feature>
<keyword evidence="2" id="KW-0645">Protease</keyword>
<name>A0A4R8DFU4_9BACT</name>
<reference evidence="2 3" key="1">
    <citation type="submission" date="2019-03" db="EMBL/GenBank/DDBJ databases">
        <title>Genomic Encyclopedia of Type Strains, Phase IV (KMG-IV): sequencing the most valuable type-strain genomes for metagenomic binning, comparative biology and taxonomic classification.</title>
        <authorList>
            <person name="Goeker M."/>
        </authorList>
    </citation>
    <scope>NUCLEOTIDE SEQUENCE [LARGE SCALE GENOMIC DNA]</scope>
    <source>
        <strain evidence="2 3">DSM 100059</strain>
    </source>
</reference>